<feature type="domain" description="ABC transporter" evidence="19">
    <location>
        <begin position="935"/>
        <end position="1155"/>
    </location>
</feature>
<accession>A0A6G0Y7X6</accession>
<dbReference type="Pfam" id="PF00005">
    <property type="entry name" value="ABC_tran"/>
    <property type="match status" value="2"/>
</dbReference>
<dbReference type="InterPro" id="IPR001295">
    <property type="entry name" value="Dihydroorotate_DH_CS"/>
</dbReference>
<dbReference type="InterPro" id="IPR027417">
    <property type="entry name" value="P-loop_NTPase"/>
</dbReference>
<dbReference type="InterPro" id="IPR013785">
    <property type="entry name" value="Aldolase_TIM"/>
</dbReference>
<dbReference type="GO" id="GO:0008173">
    <property type="term" value="F:RNA methyltransferase activity"/>
    <property type="evidence" value="ECO:0007669"/>
    <property type="project" value="UniProtKB-ARBA"/>
</dbReference>
<name>A0A6G0Y7X6_APHCR</name>
<dbReference type="InterPro" id="IPR032781">
    <property type="entry name" value="ABC_tran_Xtn"/>
</dbReference>
<dbReference type="SUPFAM" id="SSF51395">
    <property type="entry name" value="FMN-linked oxidoreductases"/>
    <property type="match status" value="1"/>
</dbReference>
<evidence type="ECO:0000256" key="18">
    <source>
        <dbReference type="SAM" id="Coils"/>
    </source>
</evidence>
<dbReference type="PROSITE" id="PS00911">
    <property type="entry name" value="DHODEHASE_1"/>
    <property type="match status" value="1"/>
</dbReference>
<evidence type="ECO:0000256" key="3">
    <source>
        <dbReference type="ARBA" id="ARBA00005161"/>
    </source>
</evidence>
<keyword evidence="12" id="KW-0547">Nucleotide-binding</keyword>
<dbReference type="GO" id="GO:0106430">
    <property type="term" value="F:dihydroorotate dehydrogenase (quinone) activity"/>
    <property type="evidence" value="ECO:0007669"/>
    <property type="project" value="UniProtKB-EC"/>
</dbReference>
<dbReference type="InterPro" id="IPR037118">
    <property type="entry name" value="Val-tRNA_synth_C_sf"/>
</dbReference>
<dbReference type="SUPFAM" id="SSF53335">
    <property type="entry name" value="S-adenosyl-L-methionine-dependent methyltransferases"/>
    <property type="match status" value="2"/>
</dbReference>
<dbReference type="InterPro" id="IPR005719">
    <property type="entry name" value="Dihydroorotate_DH_2"/>
</dbReference>
<comment type="catalytic activity">
    <reaction evidence="16">
        <text>(S)-dihydroorotate + a quinone = orotate + a quinol</text>
        <dbReference type="Rhea" id="RHEA:30187"/>
        <dbReference type="ChEBI" id="CHEBI:24646"/>
        <dbReference type="ChEBI" id="CHEBI:30839"/>
        <dbReference type="ChEBI" id="CHEBI:30864"/>
        <dbReference type="ChEBI" id="CHEBI:132124"/>
        <dbReference type="EC" id="1.3.5.2"/>
    </reaction>
</comment>
<dbReference type="InterPro" id="IPR005720">
    <property type="entry name" value="Dihydroorotate_DH_cat"/>
</dbReference>
<dbReference type="PANTHER" id="PTHR42855">
    <property type="entry name" value="ABC TRANSPORTER ATP-BINDING SUBUNIT"/>
    <property type="match status" value="1"/>
</dbReference>
<reference evidence="20 21" key="1">
    <citation type="submission" date="2019-08" db="EMBL/GenBank/DDBJ databases">
        <title>Whole genome of Aphis craccivora.</title>
        <authorList>
            <person name="Voronova N.V."/>
            <person name="Shulinski R.S."/>
            <person name="Bandarenka Y.V."/>
            <person name="Zhorov D.G."/>
            <person name="Warner D."/>
        </authorList>
    </citation>
    <scope>NUCLEOTIDE SEQUENCE [LARGE SCALE GENOMIC DNA]</scope>
    <source>
        <strain evidence="20">180601</strain>
        <tissue evidence="20">Whole Body</tissue>
    </source>
</reference>
<dbReference type="CDD" id="cd02440">
    <property type="entry name" value="AdoMet_MTases"/>
    <property type="match status" value="1"/>
</dbReference>
<dbReference type="InterPro" id="IPR029063">
    <property type="entry name" value="SAM-dependent_MTases_sf"/>
</dbReference>
<keyword evidence="21" id="KW-1185">Reference proteome</keyword>
<keyword evidence="10" id="KW-0949">S-adenosyl-L-methionine</keyword>
<evidence type="ECO:0000256" key="6">
    <source>
        <dbReference type="ARBA" id="ARBA00012791"/>
    </source>
</evidence>
<dbReference type="Pfam" id="PF01180">
    <property type="entry name" value="DHO_dh"/>
    <property type="match status" value="1"/>
</dbReference>
<dbReference type="InterPro" id="IPR000241">
    <property type="entry name" value="RlmKL-like_Mtase"/>
</dbReference>
<dbReference type="NCBIfam" id="NF003652">
    <property type="entry name" value="PRK05286.2-5"/>
    <property type="match status" value="1"/>
</dbReference>
<evidence type="ECO:0000256" key="16">
    <source>
        <dbReference type="ARBA" id="ARBA00048639"/>
    </source>
</evidence>
<dbReference type="PROSITE" id="PS50893">
    <property type="entry name" value="ABC_TRANSPORTER_2"/>
    <property type="match status" value="2"/>
</dbReference>
<dbReference type="SMART" id="SM00382">
    <property type="entry name" value="AAA"/>
    <property type="match status" value="2"/>
</dbReference>
<comment type="similarity">
    <text evidence="5">Belongs to the ABC transporter superfamily. ABCF family. EF3 subfamily.</text>
</comment>
<evidence type="ECO:0000256" key="10">
    <source>
        <dbReference type="ARBA" id="ARBA00022691"/>
    </source>
</evidence>
<evidence type="ECO:0000313" key="21">
    <source>
        <dbReference type="Proteomes" id="UP000478052"/>
    </source>
</evidence>
<dbReference type="PROSITE" id="PS00211">
    <property type="entry name" value="ABC_TRANSPORTER_1"/>
    <property type="match status" value="1"/>
</dbReference>
<evidence type="ECO:0000256" key="9">
    <source>
        <dbReference type="ARBA" id="ARBA00022679"/>
    </source>
</evidence>
<dbReference type="Gene3D" id="1.10.287.380">
    <property type="entry name" value="Valyl-tRNA synthetase, C-terminal domain"/>
    <property type="match status" value="1"/>
</dbReference>
<dbReference type="EMBL" id="VUJU01005653">
    <property type="protein sequence ID" value="KAF0750647.1"/>
    <property type="molecule type" value="Genomic_DNA"/>
</dbReference>
<dbReference type="InterPro" id="IPR017871">
    <property type="entry name" value="ABC_transporter-like_CS"/>
</dbReference>
<dbReference type="GO" id="GO:0032259">
    <property type="term" value="P:methylation"/>
    <property type="evidence" value="ECO:0007669"/>
    <property type="project" value="UniProtKB-KW"/>
</dbReference>
<dbReference type="PROSITE" id="PS01261">
    <property type="entry name" value="UPF0020"/>
    <property type="match status" value="1"/>
</dbReference>
<dbReference type="InterPro" id="IPR051309">
    <property type="entry name" value="ABCF_ATPase"/>
</dbReference>
<keyword evidence="18" id="KW-0175">Coiled coil</keyword>
<evidence type="ECO:0000256" key="4">
    <source>
        <dbReference type="ARBA" id="ARBA00005359"/>
    </source>
</evidence>
<dbReference type="InterPro" id="IPR004114">
    <property type="entry name" value="THUMP_dom"/>
</dbReference>
<evidence type="ECO:0000256" key="13">
    <source>
        <dbReference type="ARBA" id="ARBA00022840"/>
    </source>
</evidence>
<evidence type="ECO:0000259" key="19">
    <source>
        <dbReference type="PROSITE" id="PS50893"/>
    </source>
</evidence>
<dbReference type="Gene3D" id="3.40.50.300">
    <property type="entry name" value="P-loop containing nucleotide triphosphate hydrolases"/>
    <property type="match status" value="2"/>
</dbReference>
<dbReference type="FunFam" id="3.40.50.300:FF:000309">
    <property type="entry name" value="ABC transporter ATP-binding protein"/>
    <property type="match status" value="1"/>
</dbReference>
<comment type="cofactor">
    <cofactor evidence="1">
        <name>FMN</name>
        <dbReference type="ChEBI" id="CHEBI:58210"/>
    </cofactor>
</comment>
<dbReference type="GO" id="GO:0003723">
    <property type="term" value="F:RNA binding"/>
    <property type="evidence" value="ECO:0007669"/>
    <property type="project" value="InterPro"/>
</dbReference>
<dbReference type="Gene3D" id="3.40.50.150">
    <property type="entry name" value="Vaccinia Virus protein VP39"/>
    <property type="match status" value="2"/>
</dbReference>
<evidence type="ECO:0000313" key="20">
    <source>
        <dbReference type="EMBL" id="KAF0750647.1"/>
    </source>
</evidence>
<dbReference type="GO" id="GO:0016887">
    <property type="term" value="F:ATP hydrolysis activity"/>
    <property type="evidence" value="ECO:0007669"/>
    <property type="project" value="InterPro"/>
</dbReference>
<feature type="coiled-coil region" evidence="18">
    <location>
        <begin position="631"/>
        <end position="658"/>
    </location>
</feature>
<dbReference type="Pfam" id="PF02926">
    <property type="entry name" value="THUMP"/>
    <property type="match status" value="1"/>
</dbReference>
<dbReference type="PANTHER" id="PTHR42855:SF1">
    <property type="entry name" value="ABC TRANSPORTER DOMAIN-CONTAINING PROTEIN"/>
    <property type="match status" value="1"/>
</dbReference>
<dbReference type="GO" id="GO:0016020">
    <property type="term" value="C:membrane"/>
    <property type="evidence" value="ECO:0007669"/>
    <property type="project" value="UniProtKB-SubCell"/>
</dbReference>
<evidence type="ECO:0000256" key="1">
    <source>
        <dbReference type="ARBA" id="ARBA00001917"/>
    </source>
</evidence>
<dbReference type="Pfam" id="PF01170">
    <property type="entry name" value="UPF0020"/>
    <property type="match status" value="1"/>
</dbReference>
<dbReference type="GO" id="GO:0005737">
    <property type="term" value="C:cytoplasm"/>
    <property type="evidence" value="ECO:0007669"/>
    <property type="project" value="InterPro"/>
</dbReference>
<keyword evidence="11" id="KW-0677">Repeat</keyword>
<dbReference type="FunFam" id="3.40.50.300:FF:000011">
    <property type="entry name" value="Putative ABC transporter ATP-binding component"/>
    <property type="match status" value="1"/>
</dbReference>
<dbReference type="GO" id="GO:0043527">
    <property type="term" value="C:tRNA methyltransferase complex"/>
    <property type="evidence" value="ECO:0007669"/>
    <property type="project" value="UniProtKB-ARBA"/>
</dbReference>
<evidence type="ECO:0000256" key="17">
    <source>
        <dbReference type="ARBA" id="ARBA00061344"/>
    </source>
</evidence>
<dbReference type="Gene3D" id="3.20.20.70">
    <property type="entry name" value="Aldolase class I"/>
    <property type="match status" value="1"/>
</dbReference>
<dbReference type="CDD" id="cd03221">
    <property type="entry name" value="ABCF_EF-3"/>
    <property type="match status" value="2"/>
</dbReference>
<dbReference type="GO" id="GO:0006207">
    <property type="term" value="P:'de novo' pyrimidine nucleobase biosynthetic process"/>
    <property type="evidence" value="ECO:0007669"/>
    <property type="project" value="InterPro"/>
</dbReference>
<dbReference type="InterPro" id="IPR053943">
    <property type="entry name" value="RlmKL-like_Mtase_CS"/>
</dbReference>
<evidence type="ECO:0000256" key="11">
    <source>
        <dbReference type="ARBA" id="ARBA00022737"/>
    </source>
</evidence>
<dbReference type="NCBIfam" id="NF003644">
    <property type="entry name" value="PRK05286.1-1"/>
    <property type="match status" value="1"/>
</dbReference>
<dbReference type="CDD" id="cd04738">
    <property type="entry name" value="DHOD_2_like"/>
    <property type="match status" value="1"/>
</dbReference>
<feature type="domain" description="ABC transporter" evidence="19">
    <location>
        <begin position="1223"/>
        <end position="1448"/>
    </location>
</feature>
<feature type="coiled-coil region" evidence="18">
    <location>
        <begin position="1452"/>
        <end position="1527"/>
    </location>
</feature>
<dbReference type="InterPro" id="IPR003439">
    <property type="entry name" value="ABC_transporter-like_ATP-bd"/>
</dbReference>
<keyword evidence="15" id="KW-0472">Membrane</keyword>
<evidence type="ECO:0000256" key="8">
    <source>
        <dbReference type="ARBA" id="ARBA00022603"/>
    </source>
</evidence>
<keyword evidence="8" id="KW-0489">Methyltransferase</keyword>
<evidence type="ECO:0000256" key="2">
    <source>
        <dbReference type="ARBA" id="ARBA00004370"/>
    </source>
</evidence>
<protein>
    <recommendedName>
        <fullName evidence="7">Dihydroorotate dehydrogenase (quinone), mitochondrial</fullName>
        <ecNumber evidence="6">1.3.5.2</ecNumber>
    </recommendedName>
</protein>
<dbReference type="Proteomes" id="UP000478052">
    <property type="component" value="Unassembled WGS sequence"/>
</dbReference>
<dbReference type="Pfam" id="PF10672">
    <property type="entry name" value="Methyltrans_SAM"/>
    <property type="match status" value="1"/>
</dbReference>
<dbReference type="InterPro" id="IPR019614">
    <property type="entry name" value="SAM-dep_methyl-trfase"/>
</dbReference>
<comment type="pathway">
    <text evidence="3">Pyrimidine metabolism; UMP biosynthesis via de novo pathway; orotate from (S)-dihydroorotate (quinone route): step 1/1.</text>
</comment>
<organism evidence="20 21">
    <name type="scientific">Aphis craccivora</name>
    <name type="common">Cowpea aphid</name>
    <dbReference type="NCBI Taxonomy" id="307492"/>
    <lineage>
        <taxon>Eukaryota</taxon>
        <taxon>Metazoa</taxon>
        <taxon>Ecdysozoa</taxon>
        <taxon>Arthropoda</taxon>
        <taxon>Hexapoda</taxon>
        <taxon>Insecta</taxon>
        <taxon>Pterygota</taxon>
        <taxon>Neoptera</taxon>
        <taxon>Paraneoptera</taxon>
        <taxon>Hemiptera</taxon>
        <taxon>Sternorrhyncha</taxon>
        <taxon>Aphidomorpha</taxon>
        <taxon>Aphidoidea</taxon>
        <taxon>Aphididae</taxon>
        <taxon>Aphidini</taxon>
        <taxon>Aphis</taxon>
        <taxon>Aphis</taxon>
    </lineage>
</organism>
<gene>
    <name evidence="20" type="ORF">FWK35_00021816</name>
</gene>
<dbReference type="GO" id="GO:0005524">
    <property type="term" value="F:ATP binding"/>
    <property type="evidence" value="ECO:0007669"/>
    <property type="project" value="UniProtKB-KW"/>
</dbReference>
<dbReference type="OrthoDB" id="8299789at2759"/>
<dbReference type="Gene3D" id="3.30.2130.30">
    <property type="match status" value="1"/>
</dbReference>
<dbReference type="Gene3D" id="3.30.750.80">
    <property type="entry name" value="RNA methyltransferase domain (HRMD) like"/>
    <property type="match status" value="1"/>
</dbReference>
<proteinExistence type="inferred from homology"/>
<dbReference type="NCBIfam" id="TIGR01036">
    <property type="entry name" value="pyrD_sub2"/>
    <property type="match status" value="1"/>
</dbReference>
<dbReference type="InterPro" id="IPR003593">
    <property type="entry name" value="AAA+_ATPase"/>
</dbReference>
<dbReference type="GO" id="GO:0044205">
    <property type="term" value="P:'de novo' UMP biosynthetic process"/>
    <property type="evidence" value="ECO:0007669"/>
    <property type="project" value="UniProtKB-UniPathway"/>
</dbReference>
<comment type="similarity">
    <text evidence="17">Belongs to the ABC transporter superfamily. ABCF family. EF3 (TC 3.A.1.121) subfamily.</text>
</comment>
<dbReference type="SUPFAM" id="SSF52540">
    <property type="entry name" value="P-loop containing nucleoside triphosphate hydrolases"/>
    <property type="match status" value="2"/>
</dbReference>
<evidence type="ECO:0000256" key="12">
    <source>
        <dbReference type="ARBA" id="ARBA00022741"/>
    </source>
</evidence>
<comment type="subcellular location">
    <subcellularLocation>
        <location evidence="2">Membrane</location>
    </subcellularLocation>
</comment>
<evidence type="ECO:0000256" key="7">
    <source>
        <dbReference type="ARBA" id="ARBA00017599"/>
    </source>
</evidence>
<dbReference type="UniPathway" id="UPA00070">
    <property type="reaction ID" value="UER00946"/>
</dbReference>
<dbReference type="EC" id="1.3.5.2" evidence="6"/>
<comment type="similarity">
    <text evidence="4">Belongs to the dihydroorotate dehydrogenase family. Type 2 subfamily.</text>
</comment>
<dbReference type="CDD" id="cd11715">
    <property type="entry name" value="THUMP_AdoMetMT"/>
    <property type="match status" value="1"/>
</dbReference>
<keyword evidence="9" id="KW-0808">Transferase</keyword>
<dbReference type="Pfam" id="PF12848">
    <property type="entry name" value="ABC_tran_Xtn"/>
    <property type="match status" value="1"/>
</dbReference>
<sequence>MLKYPEKSHILTLKCLNSRYIQTLMNLFLKPIPSKPIKCMGLTFPNKIGLAAGMDKNGEYINFFSKLGFGFIELGTVTPLPQIGNSKPRMFRIISKEAIINKMGFNNLGIENLIYNIQKSKFKGIIGVNIGKNKHTSIENAINDYLICIEKIYCYTHYITINISSPNTKNLRNLQFGVLFNNLLKKIKIKQKEMHQKYSKYVPIAIKISPDLSKNEIIYISNQLIKFKIDAVIATNTTLDHSSIYKIKKNQMKGGLSGFPLQKKSNDVVSMLYKQLKKTIPIIGVGGINSLSSAKEKIKLGAELIQIYSGTNLGCEKLLENELIFLGAKNLNITKGGIYYEAEDLLVYKIKFKGSNNFIQNNLFGALIIKDAIFDQFYKKYSINPNVNLIAPDIRIQAILNNDTINIMLDLSGQSLHQRGYKEISNISPIKNNLSTAIILSSNWTKNTPLIDPMCGSGIFLIEAAMIYANRAPGLKRIKWGFQSWKKYNKFLWNIVLNEANKKFENQIKKCKKNLFIGYDCNSKVIEKAKENAFNANVLNIIQFSTSNLNNFNNPYKKEIGTVLTDLQYKEKQNTENTLVALYVHMGYILKKHFKNWRLSIFTASEFLSNFLQMKPYEKIFFKNDPLNCVLKNYKIFSEKLNQKNEEYENRLKKNIQKLKKWNDFKKIECFRIYDRDIPNYNIVIDIYKEWLVIQEYQAPKIINIHSAYKRLCHAIYFTKKILSIPIDNIVFKTRKKQINKLQYQKFFNSNKFFIIQEYSAKLLVNLIDYLDTGLFLEHRCVRKLINTMSYEKDFLNLFAYTGSASVYAGLGGAKTTTTVDISKTYIKWSIKNMSINNLIGSQHSFIQSDCLEWINSNYRTFDLIFLNPPNFSNSKRMKKIFELKKDYLNLIKSLKKNLRKNGYIVFSSSTNNFKINFNEINKMKLHIKNITHLVQSKDFLNKKYYSWLIKHINLEILKNASFYINKNERICLTGKNGAGKSTLLKVINKTQDLDKGVIAYRKNIKTSYLEQENLNHLNLSIFEFIKKKFNKINTNNIIKIEKIIDLLKLNKNTLLSEVSGGFLRKIALGATLVNEPDILLLDEPTNHLDINTIKWLEHFLITFSGSVVFISHDRWFIENICTRIIDLDRGKLISFPGDYKKFVKLKYKNNYIEKVQKKLFDQKLEKEEIWIKKGIKARTTRNEGRVKNLEILRKENENYKKVEKFNSIQINEIKEYSGKIAFKLKNINFSIQNKVIIQNFSSIIQYGDKIGLIGNNGSGKSTMIKILTGENKVQTGDFYSGKKLKIAYFDQNRSILDYKKSILDNINEGKDKILINGKEQHLIGYLKKFLFKPYELTRLVKTLSGGECNRLLLAKLFLKENNVLILDEPTNDLDLETLKLLEKIIIQYSGTVLIVSHDRHFIQNTVNKCWLFKGNGVITTHIGAYQKLVEKEIKKNKNKKNVCTLNKKLNLSNKNQLKKEIEKTLKEIEQIEKNINILQNQINKPEFFKKNIVNQIPILKKLNLEEKKLEKKLISWENLEKNIQNNFMQLKEQQFLKLIEQLKH</sequence>
<dbReference type="NCBIfam" id="NF008748">
    <property type="entry name" value="PRK11783.1"/>
    <property type="match status" value="1"/>
</dbReference>
<comment type="caution">
    <text evidence="20">The sequence shown here is derived from an EMBL/GenBank/DDBJ whole genome shotgun (WGS) entry which is preliminary data.</text>
</comment>
<evidence type="ECO:0000256" key="5">
    <source>
        <dbReference type="ARBA" id="ARBA00011054"/>
    </source>
</evidence>
<evidence type="ECO:0000256" key="15">
    <source>
        <dbReference type="ARBA" id="ARBA00023136"/>
    </source>
</evidence>
<keyword evidence="14" id="KW-0560">Oxidoreductase</keyword>
<evidence type="ECO:0000256" key="14">
    <source>
        <dbReference type="ARBA" id="ARBA00023002"/>
    </source>
</evidence>
<keyword evidence="13" id="KW-0067">ATP-binding</keyword>